<protein>
    <submittedName>
        <fullName evidence="3">BZ3500_MvSof-1268-A1-R1_Chr1-3g01962 protein</fullName>
    </submittedName>
</protein>
<feature type="domain" description="N-acetyltransferase" evidence="2">
    <location>
        <begin position="99"/>
        <end position="242"/>
    </location>
</feature>
<dbReference type="OrthoDB" id="10264707at2759"/>
<dbReference type="STRING" id="289078.A0A2X0MLA1"/>
<dbReference type="InterPro" id="IPR016181">
    <property type="entry name" value="Acyl_CoA_acyltransferase"/>
</dbReference>
<reference evidence="4" key="1">
    <citation type="submission" date="2016-10" db="EMBL/GenBank/DDBJ databases">
        <authorList>
            <person name="Jeantristanb JTB J.-T."/>
            <person name="Ricardo R."/>
        </authorList>
    </citation>
    <scope>NUCLEOTIDE SEQUENCE [LARGE SCALE GENOMIC DNA]</scope>
</reference>
<dbReference type="PROSITE" id="PS51186">
    <property type="entry name" value="GNAT"/>
    <property type="match status" value="1"/>
</dbReference>
<dbReference type="Proteomes" id="UP000249723">
    <property type="component" value="Unassembled WGS sequence"/>
</dbReference>
<dbReference type="Pfam" id="PF00583">
    <property type="entry name" value="Acetyltransf_1"/>
    <property type="match status" value="1"/>
</dbReference>
<dbReference type="PANTHER" id="PTHR43138">
    <property type="entry name" value="ACETYLTRANSFERASE, GNAT FAMILY"/>
    <property type="match status" value="1"/>
</dbReference>
<accession>A0A2X0MLA1</accession>
<gene>
    <name evidence="3" type="ORF">BZ3500_MVSOF-1268-A1-R1_CHR1-3G01962</name>
</gene>
<organism evidence="3 4">
    <name type="scientific">Microbotryum saponariae</name>
    <dbReference type="NCBI Taxonomy" id="289078"/>
    <lineage>
        <taxon>Eukaryota</taxon>
        <taxon>Fungi</taxon>
        <taxon>Dikarya</taxon>
        <taxon>Basidiomycota</taxon>
        <taxon>Pucciniomycotina</taxon>
        <taxon>Microbotryomycetes</taxon>
        <taxon>Microbotryales</taxon>
        <taxon>Microbotryaceae</taxon>
        <taxon>Microbotryum</taxon>
    </lineage>
</organism>
<dbReference type="InterPro" id="IPR052742">
    <property type="entry name" value="Mito_N-acetyltransferase"/>
</dbReference>
<keyword evidence="4" id="KW-1185">Reference proteome</keyword>
<feature type="region of interest" description="Disordered" evidence="1">
    <location>
        <begin position="1"/>
        <end position="27"/>
    </location>
</feature>
<proteinExistence type="predicted"/>
<evidence type="ECO:0000313" key="3">
    <source>
        <dbReference type="EMBL" id="SCZ90396.1"/>
    </source>
</evidence>
<dbReference type="GO" id="GO:0005634">
    <property type="term" value="C:nucleus"/>
    <property type="evidence" value="ECO:0007669"/>
    <property type="project" value="TreeGrafter"/>
</dbReference>
<dbReference type="AlphaFoldDB" id="A0A2X0MLA1"/>
<evidence type="ECO:0000313" key="4">
    <source>
        <dbReference type="Proteomes" id="UP000249723"/>
    </source>
</evidence>
<name>A0A2X0MLA1_9BASI</name>
<dbReference type="PANTHER" id="PTHR43138:SF1">
    <property type="entry name" value="N-ACETYLTRANSFERASE ACA1"/>
    <property type="match status" value="1"/>
</dbReference>
<sequence>MSAYGTITRPSTTSVTPPLEPRSFPLHDQDPSTKRLTVFPLTRSTVPEEMIGYLLGVFNDVLKEGRTYPQMGEQSYEQFVSLNWGRKRWGGAEGWVGKVDWRAWGDGTDCFLGLLDETPFDGTIPENGAYREKGLALDTIRAGREWKDAVVGMYYIKPNYPGRSSHNCNGGFVVPPVHRGLKVGKTLGRSYLHYAPLLGYKASVFNLVYVNNIASVKIWDSLGFQRAGLIPNAGLLKKAEGEGEEYVDAIVFYYNFMKVEA</sequence>
<dbReference type="SUPFAM" id="SSF55729">
    <property type="entry name" value="Acyl-CoA N-acyltransferases (Nat)"/>
    <property type="match status" value="1"/>
</dbReference>
<dbReference type="GO" id="GO:0016747">
    <property type="term" value="F:acyltransferase activity, transferring groups other than amino-acyl groups"/>
    <property type="evidence" value="ECO:0007669"/>
    <property type="project" value="InterPro"/>
</dbReference>
<dbReference type="InterPro" id="IPR000182">
    <property type="entry name" value="GNAT_dom"/>
</dbReference>
<evidence type="ECO:0000259" key="2">
    <source>
        <dbReference type="PROSITE" id="PS51186"/>
    </source>
</evidence>
<evidence type="ECO:0000256" key="1">
    <source>
        <dbReference type="SAM" id="MobiDB-lite"/>
    </source>
</evidence>
<dbReference type="Gene3D" id="3.40.630.30">
    <property type="match status" value="1"/>
</dbReference>
<dbReference type="EMBL" id="FMWP01000014">
    <property type="protein sequence ID" value="SCZ90396.1"/>
    <property type="molecule type" value="Genomic_DNA"/>
</dbReference>